<sequence length="232" mass="23327">MTTKLIRTAATAVMAGLAISATSQGAAHADTFIPLPNASTTAKMGSATLTISITKQSARLSPGMVALPTTRNAWVSGVVKAEVTGGTGDGGAIAAGYMVGCQIDVGTASVSADTPVDSGTSFDAGATTVKPSVKATTGASIALSAGSVGAQMLTYDRAIWPKPGDEFSSSWQYAASNFKFSGSSGSLTYSDQTIGVDGCAGYAQARFFVKVTASAGNSRRTVVLWSVPFSLG</sequence>
<accession>A0A1H4MXY3</accession>
<dbReference type="Gene3D" id="2.60.40.1650">
    <property type="entry name" value="Porin MspA (Ig-like beta-sandwich domain)"/>
    <property type="match status" value="2"/>
</dbReference>
<dbReference type="KEGG" id="tsm:ASU32_03925"/>
<dbReference type="AlphaFoldDB" id="A0A1H4MXY3"/>
<evidence type="ECO:0000313" key="2">
    <source>
        <dbReference type="EMBL" id="SEB87931.1"/>
    </source>
</evidence>
<evidence type="ECO:0000256" key="1">
    <source>
        <dbReference type="SAM" id="SignalP"/>
    </source>
</evidence>
<dbReference type="RefSeq" id="WP_068740840.1">
    <property type="nucleotide sequence ID" value="NZ_CP019066.1"/>
</dbReference>
<reference evidence="3" key="1">
    <citation type="submission" date="2016-10" db="EMBL/GenBank/DDBJ databases">
        <authorList>
            <person name="Varghese N."/>
            <person name="Submissions S."/>
        </authorList>
    </citation>
    <scope>NUCLEOTIDE SEQUENCE [LARGE SCALE GENOMIC DNA]</scope>
    <source>
        <strain evidence="3">DSM 44234</strain>
    </source>
</reference>
<organism evidence="2 3">
    <name type="scientific">Tsukamurella tyrosinosolvens</name>
    <dbReference type="NCBI Taxonomy" id="57704"/>
    <lineage>
        <taxon>Bacteria</taxon>
        <taxon>Bacillati</taxon>
        <taxon>Actinomycetota</taxon>
        <taxon>Actinomycetes</taxon>
        <taxon>Mycobacteriales</taxon>
        <taxon>Tsukamurellaceae</taxon>
        <taxon>Tsukamurella</taxon>
    </lineage>
</organism>
<dbReference type="STRING" id="57704.SAMN04489793_1004"/>
<proteinExistence type="predicted"/>
<dbReference type="Pfam" id="PF09203">
    <property type="entry name" value="MspA"/>
    <property type="match status" value="1"/>
</dbReference>
<gene>
    <name evidence="2" type="ORF">SAMN04489793_1004</name>
</gene>
<dbReference type="Proteomes" id="UP000182241">
    <property type="component" value="Unassembled WGS sequence"/>
</dbReference>
<dbReference type="EMBL" id="FNSA01000003">
    <property type="protein sequence ID" value="SEB87931.1"/>
    <property type="molecule type" value="Genomic_DNA"/>
</dbReference>
<feature type="signal peptide" evidence="1">
    <location>
        <begin position="1"/>
        <end position="29"/>
    </location>
</feature>
<dbReference type="InterPro" id="IPR015286">
    <property type="entry name" value="Porin_fam_mycobact-type"/>
</dbReference>
<protein>
    <submittedName>
        <fullName evidence="2">MspA protein</fullName>
    </submittedName>
</protein>
<dbReference type="OrthoDB" id="4540215at2"/>
<keyword evidence="3" id="KW-1185">Reference proteome</keyword>
<name>A0A1H4MXY3_TSUTY</name>
<evidence type="ECO:0000313" key="3">
    <source>
        <dbReference type="Proteomes" id="UP000182241"/>
    </source>
</evidence>
<keyword evidence="1" id="KW-0732">Signal</keyword>
<feature type="chain" id="PRO_5010209164" evidence="1">
    <location>
        <begin position="30"/>
        <end position="232"/>
    </location>
</feature>